<reference evidence="15" key="2">
    <citation type="submission" date="2020-05" db="UniProtKB">
        <authorList>
            <consortium name="EnsemblMetazoa"/>
        </authorList>
    </citation>
    <scope>IDENTIFICATION</scope>
    <source>
        <strain evidence="15">maculatus3</strain>
    </source>
</reference>
<dbReference type="Proteomes" id="UP000075901">
    <property type="component" value="Unassembled WGS sequence"/>
</dbReference>
<dbReference type="GO" id="GO:0005506">
    <property type="term" value="F:iron ion binding"/>
    <property type="evidence" value="ECO:0007669"/>
    <property type="project" value="InterPro"/>
</dbReference>
<feature type="binding site" description="axial binding residue" evidence="13">
    <location>
        <position position="1418"/>
    </location>
    <ligand>
        <name>heme</name>
        <dbReference type="ChEBI" id="CHEBI:30413"/>
    </ligand>
    <ligandPart>
        <name>Fe</name>
        <dbReference type="ChEBI" id="CHEBI:18248"/>
    </ligandPart>
</feature>
<evidence type="ECO:0000256" key="9">
    <source>
        <dbReference type="ARBA" id="ARBA00023002"/>
    </source>
</evidence>
<dbReference type="GO" id="GO:0020037">
    <property type="term" value="F:heme binding"/>
    <property type="evidence" value="ECO:0007669"/>
    <property type="project" value="InterPro"/>
</dbReference>
<keyword evidence="16" id="KW-1185">Reference proteome</keyword>
<sequence>MWFLSFETLVAFLALIGGLVYYVVRKQSYWKDRNIPHPSPTFFLGSFKDAGMTKHFSDYLDEYYRAYKGKHPFLGVYMLMSPVVLPTDLDLVKSILVKDFQYFHDRGTYYNEKHDPLTTHLFNLEGQKWKNLRNKLTPTFTSGRMKMMFPTIVEAGKQLKSFMEENVQQQSVLELKDIMARFTTDVIGTCAFGIECNSMRDPNAEFRAMGKLFVERPPSNLVNIMVQFSQKLSRKLGVRFIDKEVSDFFLKVVKDTIDYRVKNGIERNDFMDLMIRMLRNTENPQESLTFNEVAAQVFVFFFAGFETSSTLLAWSLYELALNPEVQEKGRQCVKDVLEKYNGEMTYEAVMEMKYLDQILKEALRKYPPLPIHIRVATQDYPVPNTDSVIEAGTMVLVPVFAIQRDPEVFPEPEKFDPDRFCPEEEAKRHPCAWTPFGDGPRVCIGLRFGMMQARIGLANLLQGLSFAPCDKTTVPMKFVTNNIILSPKDVKEGEMWSIEALVALLALLGGLVYYVIRKQSYWKDRGVPHPTPTFFIGSFKDTGTKVHFSAYLEEYYSQYKGKHPFVGGYMLVSPVVIVTDLELVKSILVRDFQYFHDRGTYYNEKDDPLTAHLSNLEGQRWKNLRIKLTPIFTSGKMKIMFPTVVEAGKQLKDFMEKNVQKQCELELKDIMARFTTDVIGSCAFGIECNSLRDPNAEFRAMGKLFVDRPPSNFVNFMIQVSPKLCRMLGIRLLGKDVSTFFLKVVKDTIDYRVKNGIERKDFMDLMIRMLKNKDNPEESLTFNEVAAQAFVFFFAGFETSSTLLTWTLYELALNPEVQEKGRQCVKEVLQRHNGAMTYEAFLDMKYLDQILKETLRKYPPVPMHFRMTTQDYRVPNTDSIIEVGTRVLIPIFAIQRDPDLFPEPEKFDPDRFSSEEEAKRHPFAWTPFGEGPRVCIGLRFGMMQARIGLANLLHGFSFTPCEKTSVPKKFIKDNIFLTPQNEVLVALVALLGGLVYYVIRKQSYWKDRGVPHPTPAFFMGSFKDTGTKVHFTDYLEQYYSQYKGKHPFMGVYMLISPVVLPTDLELIKSIFVRDFQYFHDRGTYYNEKHDPLTAHLFNLEGQKWKNLRNKLTPTFTSGKMKMMFPTVVEAGKQLKIFMEENVQKQSELELKDIMARFTTDVIGTCAFGIECNSMRDPNAEFRAMGKLFMDRQPSQFVNFMVQFSPTLSRMLGIRLIDKEVSTFFLKVVEDTIDYRVKNGIERNDFMDLMIRMLKNKDNPEESLTFNEVAAQAFVFFFAGFETSSTLLTWTLYELALNPEIQEKGRQCVKEVLQKHNGEMTYEAVHDMKYLDQILMESLRKYPPVPMHFRIASKDYPVPNTDSVIEAGTMLFIPIFAIQRDPDLFPEPEKFDPDRFSPEEEAKRHPFAWTPFGEGPRVCIGLRFGMMQARIGLAYLLQGFSFAPYEKTSVPMKFIANSFILAPKDGLWLKVNKL</sequence>
<name>A0A182SV84_9DIPT</name>
<comment type="cofactor">
    <cofactor evidence="1 13">
        <name>heme</name>
        <dbReference type="ChEBI" id="CHEBI:30413"/>
    </cofactor>
</comment>
<feature type="transmembrane region" description="Helical" evidence="14">
    <location>
        <begin position="6"/>
        <end position="24"/>
    </location>
</feature>
<dbReference type="InterPro" id="IPR036396">
    <property type="entry name" value="Cyt_P450_sf"/>
</dbReference>
<evidence type="ECO:0000256" key="7">
    <source>
        <dbReference type="ARBA" id="ARBA00022824"/>
    </source>
</evidence>
<keyword evidence="8" id="KW-0492">Microsome</keyword>
<protein>
    <recommendedName>
        <fullName evidence="17">Cytochrome P450</fullName>
    </recommendedName>
</protein>
<dbReference type="PROSITE" id="PS00086">
    <property type="entry name" value="CYTOCHROME_P450"/>
    <property type="match status" value="3"/>
</dbReference>
<feature type="transmembrane region" description="Helical" evidence="14">
    <location>
        <begin position="496"/>
        <end position="516"/>
    </location>
</feature>
<evidence type="ECO:0000256" key="14">
    <source>
        <dbReference type="SAM" id="Phobius"/>
    </source>
</evidence>
<dbReference type="InterPro" id="IPR050476">
    <property type="entry name" value="Insect_CytP450_Detox"/>
</dbReference>
<dbReference type="InterPro" id="IPR017972">
    <property type="entry name" value="Cyt_P450_CS"/>
</dbReference>
<dbReference type="Gene3D" id="1.10.630.10">
    <property type="entry name" value="Cytochrome P450"/>
    <property type="match status" value="3"/>
</dbReference>
<dbReference type="FunFam" id="1.10.630.10:FF:000042">
    <property type="entry name" value="Cytochrome P450"/>
    <property type="match status" value="3"/>
</dbReference>
<evidence type="ECO:0000256" key="12">
    <source>
        <dbReference type="ARBA" id="ARBA00023136"/>
    </source>
</evidence>
<dbReference type="GO" id="GO:0004497">
    <property type="term" value="F:monooxygenase activity"/>
    <property type="evidence" value="ECO:0007669"/>
    <property type="project" value="UniProtKB-KW"/>
</dbReference>
<evidence type="ECO:0000313" key="16">
    <source>
        <dbReference type="Proteomes" id="UP000075901"/>
    </source>
</evidence>
<evidence type="ECO:0000256" key="5">
    <source>
        <dbReference type="ARBA" id="ARBA00022617"/>
    </source>
</evidence>
<keyword evidence="7" id="KW-0256">Endoplasmic reticulum</keyword>
<dbReference type="PANTHER" id="PTHR24292:SF103">
    <property type="entry name" value="CYTOCHROME P450 6BS1"/>
    <property type="match status" value="1"/>
</dbReference>
<evidence type="ECO:0000256" key="2">
    <source>
        <dbReference type="ARBA" id="ARBA00004174"/>
    </source>
</evidence>
<dbReference type="EnsemblMetazoa" id="AMAM014117-RA">
    <property type="protein sequence ID" value="AMAM014117-PA"/>
    <property type="gene ID" value="AMAM014117"/>
</dbReference>
<evidence type="ECO:0000256" key="13">
    <source>
        <dbReference type="PIRSR" id="PIRSR602401-1"/>
    </source>
</evidence>
<evidence type="ECO:0000256" key="8">
    <source>
        <dbReference type="ARBA" id="ARBA00022848"/>
    </source>
</evidence>
<keyword evidence="14" id="KW-1133">Transmembrane helix</keyword>
<dbReference type="SUPFAM" id="SSF48264">
    <property type="entry name" value="Cytochrome P450"/>
    <property type="match status" value="3"/>
</dbReference>
<comment type="similarity">
    <text evidence="4">Belongs to the cytochrome P450 family.</text>
</comment>
<keyword evidence="6 13" id="KW-0479">Metal-binding</keyword>
<keyword evidence="9" id="KW-0560">Oxidoreductase</keyword>
<dbReference type="PANTHER" id="PTHR24292">
    <property type="entry name" value="CYTOCHROME P450"/>
    <property type="match status" value="1"/>
</dbReference>
<dbReference type="InterPro" id="IPR001128">
    <property type="entry name" value="Cyt_P450"/>
</dbReference>
<evidence type="ECO:0000313" key="15">
    <source>
        <dbReference type="EnsemblMetazoa" id="AMAM014117-PA"/>
    </source>
</evidence>
<dbReference type="VEuPathDB" id="VectorBase:AMAM014117"/>
<dbReference type="CDD" id="cd11056">
    <property type="entry name" value="CYP6-like"/>
    <property type="match status" value="3"/>
</dbReference>
<keyword evidence="10 13" id="KW-0408">Iron</keyword>
<evidence type="ECO:0000256" key="1">
    <source>
        <dbReference type="ARBA" id="ARBA00001971"/>
    </source>
</evidence>
<dbReference type="Pfam" id="PF00067">
    <property type="entry name" value="p450"/>
    <property type="match status" value="3"/>
</dbReference>
<evidence type="ECO:0000256" key="3">
    <source>
        <dbReference type="ARBA" id="ARBA00004406"/>
    </source>
</evidence>
<organism evidence="15 16">
    <name type="scientific">Anopheles maculatus</name>
    <dbReference type="NCBI Taxonomy" id="74869"/>
    <lineage>
        <taxon>Eukaryota</taxon>
        <taxon>Metazoa</taxon>
        <taxon>Ecdysozoa</taxon>
        <taxon>Arthropoda</taxon>
        <taxon>Hexapoda</taxon>
        <taxon>Insecta</taxon>
        <taxon>Pterygota</taxon>
        <taxon>Neoptera</taxon>
        <taxon>Endopterygota</taxon>
        <taxon>Diptera</taxon>
        <taxon>Nematocera</taxon>
        <taxon>Culicoidea</taxon>
        <taxon>Culicidae</taxon>
        <taxon>Anophelinae</taxon>
        <taxon>Anopheles</taxon>
        <taxon>Anopheles maculatus group</taxon>
    </lineage>
</organism>
<dbReference type="PRINTS" id="PR00463">
    <property type="entry name" value="EP450I"/>
</dbReference>
<dbReference type="GO" id="GO:0005789">
    <property type="term" value="C:endoplasmic reticulum membrane"/>
    <property type="evidence" value="ECO:0007669"/>
    <property type="project" value="UniProtKB-SubCell"/>
</dbReference>
<comment type="subcellular location">
    <subcellularLocation>
        <location evidence="3">Endoplasmic reticulum membrane</location>
        <topology evidence="3">Peripheral membrane protein</topology>
    </subcellularLocation>
    <subcellularLocation>
        <location evidence="2">Microsome membrane</location>
        <topology evidence="2">Peripheral membrane protein</topology>
    </subcellularLocation>
</comment>
<keyword evidence="14" id="KW-0812">Transmembrane</keyword>
<keyword evidence="11" id="KW-0503">Monooxygenase</keyword>
<evidence type="ECO:0000256" key="4">
    <source>
        <dbReference type="ARBA" id="ARBA00010617"/>
    </source>
</evidence>
<proteinExistence type="inferred from homology"/>
<accession>A0A182SV84</accession>
<evidence type="ECO:0000256" key="10">
    <source>
        <dbReference type="ARBA" id="ARBA00023004"/>
    </source>
</evidence>
<reference evidence="16" key="1">
    <citation type="submission" date="2013-09" db="EMBL/GenBank/DDBJ databases">
        <title>The Genome Sequence of Anopheles maculatus species B.</title>
        <authorList>
            <consortium name="The Broad Institute Genomics Platform"/>
            <person name="Neafsey D.E."/>
            <person name="Besansky N."/>
            <person name="Howell P."/>
            <person name="Walton C."/>
            <person name="Young S.K."/>
            <person name="Zeng Q."/>
            <person name="Gargeya S."/>
            <person name="Fitzgerald M."/>
            <person name="Haas B."/>
            <person name="Abouelleil A."/>
            <person name="Allen A.W."/>
            <person name="Alvarado L."/>
            <person name="Arachchi H.M."/>
            <person name="Berlin A.M."/>
            <person name="Chapman S.B."/>
            <person name="Gainer-Dewar J."/>
            <person name="Goldberg J."/>
            <person name="Griggs A."/>
            <person name="Gujja S."/>
            <person name="Hansen M."/>
            <person name="Howarth C."/>
            <person name="Imamovic A."/>
            <person name="Ireland A."/>
            <person name="Larimer J."/>
            <person name="McCowan C."/>
            <person name="Murphy C."/>
            <person name="Pearson M."/>
            <person name="Poon T.W."/>
            <person name="Priest M."/>
            <person name="Roberts A."/>
            <person name="Saif S."/>
            <person name="Shea T."/>
            <person name="Sisk P."/>
            <person name="Sykes S."/>
            <person name="Wortman J."/>
            <person name="Nusbaum C."/>
            <person name="Birren B."/>
        </authorList>
    </citation>
    <scope>NUCLEOTIDE SEQUENCE [LARGE SCALE GENOMIC DNA]</scope>
    <source>
        <strain evidence="16">maculatus3</strain>
    </source>
</reference>
<keyword evidence="5 13" id="KW-0349">Heme</keyword>
<evidence type="ECO:0000256" key="11">
    <source>
        <dbReference type="ARBA" id="ARBA00023033"/>
    </source>
</evidence>
<dbReference type="PRINTS" id="PR00385">
    <property type="entry name" value="P450"/>
</dbReference>
<dbReference type="GO" id="GO:0016705">
    <property type="term" value="F:oxidoreductase activity, acting on paired donors, with incorporation or reduction of molecular oxygen"/>
    <property type="evidence" value="ECO:0007669"/>
    <property type="project" value="InterPro"/>
</dbReference>
<evidence type="ECO:0008006" key="17">
    <source>
        <dbReference type="Google" id="ProtNLM"/>
    </source>
</evidence>
<evidence type="ECO:0000256" key="6">
    <source>
        <dbReference type="ARBA" id="ARBA00022723"/>
    </source>
</evidence>
<dbReference type="InterPro" id="IPR002401">
    <property type="entry name" value="Cyt_P450_E_grp-I"/>
</dbReference>
<keyword evidence="12 14" id="KW-0472">Membrane</keyword>